<evidence type="ECO:0000313" key="2">
    <source>
        <dbReference type="EMBL" id="KAA8544635.1"/>
    </source>
</evidence>
<dbReference type="AlphaFoldDB" id="A0A5J5BNK5"/>
<proteinExistence type="predicted"/>
<sequence length="164" mass="18137">MDKAKTTAKPSPSSASQPAVAIEDFFTSINRLEYIPGWGIGLQTLYLNGFLFHKRIEPHIAKNPLTGFSTGDRDFRLEALNLSSEPHRRGLNQDNGPVAPARKKPDSFTASHITIRNLEEKAVTSRAEVKPLDLDPLIAAQIMVRSKRSALFQYNGYSGRATIS</sequence>
<name>A0A5J5BNK5_9ASTE</name>
<gene>
    <name evidence="2" type="ORF">F0562_022647</name>
</gene>
<dbReference type="Proteomes" id="UP000325577">
    <property type="component" value="Linkage Group LG11"/>
</dbReference>
<dbReference type="EMBL" id="CM018034">
    <property type="protein sequence ID" value="KAA8544635.1"/>
    <property type="molecule type" value="Genomic_DNA"/>
</dbReference>
<accession>A0A5J5BNK5</accession>
<organism evidence="2 3">
    <name type="scientific">Nyssa sinensis</name>
    <dbReference type="NCBI Taxonomy" id="561372"/>
    <lineage>
        <taxon>Eukaryota</taxon>
        <taxon>Viridiplantae</taxon>
        <taxon>Streptophyta</taxon>
        <taxon>Embryophyta</taxon>
        <taxon>Tracheophyta</taxon>
        <taxon>Spermatophyta</taxon>
        <taxon>Magnoliopsida</taxon>
        <taxon>eudicotyledons</taxon>
        <taxon>Gunneridae</taxon>
        <taxon>Pentapetalae</taxon>
        <taxon>asterids</taxon>
        <taxon>Cornales</taxon>
        <taxon>Nyssaceae</taxon>
        <taxon>Nyssa</taxon>
    </lineage>
</organism>
<keyword evidence="3" id="KW-1185">Reference proteome</keyword>
<feature type="region of interest" description="Disordered" evidence="1">
    <location>
        <begin position="86"/>
        <end position="106"/>
    </location>
</feature>
<evidence type="ECO:0000256" key="1">
    <source>
        <dbReference type="SAM" id="MobiDB-lite"/>
    </source>
</evidence>
<evidence type="ECO:0000313" key="3">
    <source>
        <dbReference type="Proteomes" id="UP000325577"/>
    </source>
</evidence>
<protein>
    <submittedName>
        <fullName evidence="2">Uncharacterized protein</fullName>
    </submittedName>
</protein>
<reference evidence="2 3" key="1">
    <citation type="submission" date="2019-09" db="EMBL/GenBank/DDBJ databases">
        <title>A chromosome-level genome assembly of the Chinese tupelo Nyssa sinensis.</title>
        <authorList>
            <person name="Yang X."/>
            <person name="Kang M."/>
            <person name="Yang Y."/>
            <person name="Xiong H."/>
            <person name="Wang M."/>
            <person name="Zhang Z."/>
            <person name="Wang Z."/>
            <person name="Wu H."/>
            <person name="Ma T."/>
            <person name="Liu J."/>
            <person name="Xi Z."/>
        </authorList>
    </citation>
    <scope>NUCLEOTIDE SEQUENCE [LARGE SCALE GENOMIC DNA]</scope>
    <source>
        <strain evidence="2">J267</strain>
        <tissue evidence="2">Leaf</tissue>
    </source>
</reference>